<gene>
    <name evidence="1" type="ORF">ACAT0790_LOCUS50557</name>
</gene>
<organism evidence="1">
    <name type="scientific">Alexandrium catenella</name>
    <name type="common">Red tide dinoflagellate</name>
    <name type="synonym">Gonyaulax catenella</name>
    <dbReference type="NCBI Taxonomy" id="2925"/>
    <lineage>
        <taxon>Eukaryota</taxon>
        <taxon>Sar</taxon>
        <taxon>Alveolata</taxon>
        <taxon>Dinophyceae</taxon>
        <taxon>Gonyaulacales</taxon>
        <taxon>Pyrocystaceae</taxon>
        <taxon>Alexandrium</taxon>
    </lineage>
</organism>
<name>A0A7S1WKX6_ALECA</name>
<accession>A0A7S1WKX6</accession>
<dbReference type="AlphaFoldDB" id="A0A7S1WKX6"/>
<protein>
    <submittedName>
        <fullName evidence="1">Uncharacterized protein</fullName>
    </submittedName>
</protein>
<dbReference type="EMBL" id="HBGE01084840">
    <property type="protein sequence ID" value="CAD9173788.1"/>
    <property type="molecule type" value="Transcribed_RNA"/>
</dbReference>
<evidence type="ECO:0000313" key="1">
    <source>
        <dbReference type="EMBL" id="CAD9173788.1"/>
    </source>
</evidence>
<sequence>MAFEAWPGDQYGTDAVSTGLQRLHDAGVELDSMAMQALNSLPPEHAAEMLDYVAENHTYLRNPSRYISSTVSRGFVPRRGGGAPLQPGAFSAESPAAALPAPGHAQPSEDLERLFARAQEVGMTLSTDAQQALGGLPLEHASELLEFVLEKHGELRDPSNYIASTVARGFKSRRGGAAPVPPPSNAPSEAVAWGLQRLQETGVEIDDMAKQALATLPPDHALEMLEYVTDNHTYLRNPSNYISSTVARGFVPRKAGGLPAAPSRGGPMAGYPPLGAGASSGMVPQDLTPLERRVLQLNAQGLSEQVDFATYLALRCVPRWQAMELLDSLEAKGAVISSPCNYVQAAVSKIQRGQGWSGGPPGSGGGYYSGHEGNGQAAIMQYPAAAAGAGAASMEQQSYKRQRMW</sequence>
<proteinExistence type="predicted"/>
<reference evidence="1" key="1">
    <citation type="submission" date="2021-01" db="EMBL/GenBank/DDBJ databases">
        <authorList>
            <person name="Corre E."/>
            <person name="Pelletier E."/>
            <person name="Niang G."/>
            <person name="Scheremetjew M."/>
            <person name="Finn R."/>
            <person name="Kale V."/>
            <person name="Holt S."/>
            <person name="Cochrane G."/>
            <person name="Meng A."/>
            <person name="Brown T."/>
            <person name="Cohen L."/>
        </authorList>
    </citation>
    <scope>NUCLEOTIDE SEQUENCE</scope>
    <source>
        <strain evidence="1">OF101</strain>
    </source>
</reference>